<dbReference type="EMBL" id="FQUP01000001">
    <property type="protein sequence ID" value="SHF01478.1"/>
    <property type="molecule type" value="Genomic_DNA"/>
</dbReference>
<dbReference type="SUPFAM" id="SSF47413">
    <property type="entry name" value="lambda repressor-like DNA-binding domains"/>
    <property type="match status" value="1"/>
</dbReference>
<evidence type="ECO:0000259" key="1">
    <source>
        <dbReference type="PROSITE" id="PS50943"/>
    </source>
</evidence>
<dbReference type="Proteomes" id="UP000184485">
    <property type="component" value="Unassembled WGS sequence"/>
</dbReference>
<reference evidence="2 3" key="1">
    <citation type="submission" date="2016-11" db="EMBL/GenBank/DDBJ databases">
        <authorList>
            <person name="Jaros S."/>
            <person name="Januszkiewicz K."/>
            <person name="Wedrychowicz H."/>
        </authorList>
    </citation>
    <scope>NUCLEOTIDE SEQUENCE [LARGE SCALE GENOMIC DNA]</scope>
    <source>
        <strain evidence="2 3">DSM 19436</strain>
    </source>
</reference>
<dbReference type="PROSITE" id="PS50943">
    <property type="entry name" value="HTH_CROC1"/>
    <property type="match status" value="1"/>
</dbReference>
<accession>A0A1M4Y6Y7</accession>
<proteinExistence type="predicted"/>
<protein>
    <recommendedName>
        <fullName evidence="1">HTH cro/C1-type domain-containing protein</fullName>
    </recommendedName>
</protein>
<gene>
    <name evidence="2" type="ORF">SAMN02745157_1442</name>
</gene>
<dbReference type="GO" id="GO:0003677">
    <property type="term" value="F:DNA binding"/>
    <property type="evidence" value="ECO:0007669"/>
    <property type="project" value="InterPro"/>
</dbReference>
<dbReference type="InterPro" id="IPR010982">
    <property type="entry name" value="Lambda_DNA-bd_dom_sf"/>
</dbReference>
<dbReference type="InterPro" id="IPR001387">
    <property type="entry name" value="Cro/C1-type_HTH"/>
</dbReference>
<evidence type="ECO:0000313" key="3">
    <source>
        <dbReference type="Proteomes" id="UP000184485"/>
    </source>
</evidence>
<dbReference type="STRING" id="1122133.SAMN02745157_1442"/>
<organism evidence="2 3">
    <name type="scientific">Kaistia soli DSM 19436</name>
    <dbReference type="NCBI Taxonomy" id="1122133"/>
    <lineage>
        <taxon>Bacteria</taxon>
        <taxon>Pseudomonadati</taxon>
        <taxon>Pseudomonadota</taxon>
        <taxon>Alphaproteobacteria</taxon>
        <taxon>Hyphomicrobiales</taxon>
        <taxon>Kaistiaceae</taxon>
        <taxon>Kaistia</taxon>
    </lineage>
</organism>
<feature type="domain" description="HTH cro/C1-type" evidence="1">
    <location>
        <begin position="1"/>
        <end position="35"/>
    </location>
</feature>
<name>A0A1M4Y6Y7_9HYPH</name>
<evidence type="ECO:0000313" key="2">
    <source>
        <dbReference type="EMBL" id="SHF01478.1"/>
    </source>
</evidence>
<sequence length="73" mass="8360">MSRENYSRVERGLIPYNQDLLEQLAEALACEPADLLMRDPKSPVWSIYDTLRAIPEEQQKIALTMLQALRKAG</sequence>
<keyword evidence="3" id="KW-1185">Reference proteome</keyword>
<dbReference type="AlphaFoldDB" id="A0A1M4Y6Y7"/>
<dbReference type="Gene3D" id="1.10.260.40">
    <property type="entry name" value="lambda repressor-like DNA-binding domains"/>
    <property type="match status" value="1"/>
</dbReference>